<organism evidence="5 6">
    <name type="scientific">Sporomusa ovata</name>
    <dbReference type="NCBI Taxonomy" id="2378"/>
    <lineage>
        <taxon>Bacteria</taxon>
        <taxon>Bacillati</taxon>
        <taxon>Bacillota</taxon>
        <taxon>Negativicutes</taxon>
        <taxon>Selenomonadales</taxon>
        <taxon>Sporomusaceae</taxon>
        <taxon>Sporomusa</taxon>
    </lineage>
</organism>
<feature type="coiled-coil region" evidence="3">
    <location>
        <begin position="134"/>
        <end position="168"/>
    </location>
</feature>
<evidence type="ECO:0000256" key="3">
    <source>
        <dbReference type="SAM" id="Coils"/>
    </source>
</evidence>
<dbReference type="PANTHER" id="PTHR43156">
    <property type="entry name" value="STAGE II SPORULATION PROTEIN E-RELATED"/>
    <property type="match status" value="1"/>
</dbReference>
<gene>
    <name evidence="5" type="ORF">SpAn4DRAFT_1718</name>
</gene>
<dbReference type="GO" id="GO:0000160">
    <property type="term" value="P:phosphorelay signal transduction system"/>
    <property type="evidence" value="ECO:0007669"/>
    <property type="project" value="InterPro"/>
</dbReference>
<dbReference type="Gene3D" id="3.40.50.2300">
    <property type="match status" value="1"/>
</dbReference>
<dbReference type="InterPro" id="IPR036457">
    <property type="entry name" value="PPM-type-like_dom_sf"/>
</dbReference>
<dbReference type="SMART" id="SM00448">
    <property type="entry name" value="REC"/>
    <property type="match status" value="1"/>
</dbReference>
<accession>A0A0U1KTI0</accession>
<dbReference type="Proteomes" id="UP000049855">
    <property type="component" value="Unassembled WGS sequence"/>
</dbReference>
<evidence type="ECO:0000259" key="4">
    <source>
        <dbReference type="PROSITE" id="PS50110"/>
    </source>
</evidence>
<keyword evidence="6" id="KW-1185">Reference proteome</keyword>
<dbReference type="InterPro" id="IPR011006">
    <property type="entry name" value="CheY-like_superfamily"/>
</dbReference>
<dbReference type="SUPFAM" id="SSF52172">
    <property type="entry name" value="CheY-like"/>
    <property type="match status" value="1"/>
</dbReference>
<protein>
    <submittedName>
        <fullName evidence="5">Serine phosphatase RsbU, regulator of sigma subunit</fullName>
    </submittedName>
</protein>
<keyword evidence="1" id="KW-0378">Hydrolase</keyword>
<dbReference type="GO" id="GO:0016791">
    <property type="term" value="F:phosphatase activity"/>
    <property type="evidence" value="ECO:0007669"/>
    <property type="project" value="TreeGrafter"/>
</dbReference>
<dbReference type="PANTHER" id="PTHR43156:SF14">
    <property type="entry name" value="PHOSPHOSERINE PHOSPHATASE RSBP"/>
    <property type="match status" value="1"/>
</dbReference>
<evidence type="ECO:0000313" key="6">
    <source>
        <dbReference type="Proteomes" id="UP000049855"/>
    </source>
</evidence>
<dbReference type="Pfam" id="PF07228">
    <property type="entry name" value="SpoIIE"/>
    <property type="match status" value="1"/>
</dbReference>
<dbReference type="Pfam" id="PF00072">
    <property type="entry name" value="Response_reg"/>
    <property type="match status" value="1"/>
</dbReference>
<name>A0A0U1KTI0_9FIRM</name>
<dbReference type="PROSITE" id="PS50110">
    <property type="entry name" value="RESPONSE_REGULATORY"/>
    <property type="match status" value="1"/>
</dbReference>
<feature type="domain" description="Response regulatory" evidence="4">
    <location>
        <begin position="5"/>
        <end position="132"/>
    </location>
</feature>
<dbReference type="InterPro" id="IPR052016">
    <property type="entry name" value="Bact_Sigma-Reg"/>
</dbReference>
<evidence type="ECO:0000256" key="1">
    <source>
        <dbReference type="ARBA" id="ARBA00022801"/>
    </source>
</evidence>
<dbReference type="InterPro" id="IPR001789">
    <property type="entry name" value="Sig_transdc_resp-reg_receiver"/>
</dbReference>
<evidence type="ECO:0000256" key="2">
    <source>
        <dbReference type="PROSITE-ProRule" id="PRU00169"/>
    </source>
</evidence>
<sequence>MKNCKFLIVENSETSKRMLSDIMRSEGWTDICLTSTATEALEILKTAADQAATGAGKLVDVIITSLVLQGIDGIELCRQIKGEPKLADIPIIMITSAKDSKIQVEAFQSGISDYIKKPFNAVLVLARIKAVLRLKEEMDKRRNREKTLEQYNNNLVKDLQVAQQLQKNMLPPPLVHKNIAISGCYAPMEFLGGDLYYWDMIDDNRYGIVLLDVMGHGTATSMICMYLRSILPKLVKTMTSVNEMAEKLNTIMLDFNQQISSRGYYFTAFYMIVDTVNKTIEYVNAGVPPAAFVEGSQKVRWLEEGSPPLGLFPKLPIRSQKIHFEDSAKLVVYSDGIYELFKEINLDMEYLLNYLRVYGKTACDATTVVEKFGDFIKLLPCNDDISLVCVALSE</sequence>
<dbReference type="RefSeq" id="WP_021169462.1">
    <property type="nucleotide sequence ID" value="NZ_CTRP01000003.1"/>
</dbReference>
<comment type="caution">
    <text evidence="2">Lacks conserved residue(s) required for the propagation of feature annotation.</text>
</comment>
<dbReference type="SUPFAM" id="SSF81606">
    <property type="entry name" value="PP2C-like"/>
    <property type="match status" value="1"/>
</dbReference>
<dbReference type="SMART" id="SM00331">
    <property type="entry name" value="PP2C_SIG"/>
    <property type="match status" value="1"/>
</dbReference>
<evidence type="ECO:0000313" key="5">
    <source>
        <dbReference type="EMBL" id="CQR70740.1"/>
    </source>
</evidence>
<keyword evidence="3" id="KW-0175">Coiled coil</keyword>
<dbReference type="Gene3D" id="3.60.40.10">
    <property type="entry name" value="PPM-type phosphatase domain"/>
    <property type="match status" value="1"/>
</dbReference>
<reference evidence="6" key="1">
    <citation type="submission" date="2015-03" db="EMBL/GenBank/DDBJ databases">
        <authorList>
            <person name="Nijsse Bart"/>
        </authorList>
    </citation>
    <scope>NUCLEOTIDE SEQUENCE [LARGE SCALE GENOMIC DNA]</scope>
</reference>
<dbReference type="EMBL" id="CTRP01000003">
    <property type="protein sequence ID" value="CQR70740.1"/>
    <property type="molecule type" value="Genomic_DNA"/>
</dbReference>
<proteinExistence type="predicted"/>
<dbReference type="AlphaFoldDB" id="A0A0U1KTI0"/>
<dbReference type="InterPro" id="IPR001932">
    <property type="entry name" value="PPM-type_phosphatase-like_dom"/>
</dbReference>